<gene>
    <name evidence="1" type="ORF">NCTC12092_00698</name>
</gene>
<sequence length="56" mass="6386">MPMCRSPPFLSKNADKKEMEEIKCQKNITFMSTDKGLKSASRYIKSTGEKKNTKSI</sequence>
<reference evidence="1 2" key="1">
    <citation type="submission" date="2018-06" db="EMBL/GenBank/DDBJ databases">
        <authorList>
            <consortium name="Pathogen Informatics"/>
            <person name="Doyle S."/>
        </authorList>
    </citation>
    <scope>NUCLEOTIDE SEQUENCE [LARGE SCALE GENOMIC DNA]</scope>
    <source>
        <strain evidence="1 2">NCTC12092</strain>
    </source>
</reference>
<dbReference type="Proteomes" id="UP000254461">
    <property type="component" value="Unassembled WGS sequence"/>
</dbReference>
<name>A0A380JRJ6_9STRE</name>
<dbReference type="EMBL" id="UHFF01000002">
    <property type="protein sequence ID" value="SUN45837.1"/>
    <property type="molecule type" value="Genomic_DNA"/>
</dbReference>
<evidence type="ECO:0000313" key="2">
    <source>
        <dbReference type="Proteomes" id="UP000254461"/>
    </source>
</evidence>
<protein>
    <submittedName>
        <fullName evidence="1">Uncharacterized protein</fullName>
    </submittedName>
</protein>
<dbReference type="AlphaFoldDB" id="A0A380JRJ6"/>
<evidence type="ECO:0000313" key="1">
    <source>
        <dbReference type="EMBL" id="SUN45837.1"/>
    </source>
</evidence>
<organism evidence="1 2">
    <name type="scientific">Streptococcus equi subsp. equi</name>
    <dbReference type="NCBI Taxonomy" id="148942"/>
    <lineage>
        <taxon>Bacteria</taxon>
        <taxon>Bacillati</taxon>
        <taxon>Bacillota</taxon>
        <taxon>Bacilli</taxon>
        <taxon>Lactobacillales</taxon>
        <taxon>Streptococcaceae</taxon>
        <taxon>Streptococcus</taxon>
    </lineage>
</organism>
<accession>A0A380JRJ6</accession>
<proteinExistence type="predicted"/>